<dbReference type="GO" id="GO:0003677">
    <property type="term" value="F:DNA binding"/>
    <property type="evidence" value="ECO:0007669"/>
    <property type="project" value="UniProtKB-KW"/>
</dbReference>
<accession>A0A1F7RR13</accession>
<organism evidence="5 6">
    <name type="scientific">Candidatus Schekmanbacteria bacterium RBG_13_48_7</name>
    <dbReference type="NCBI Taxonomy" id="1817878"/>
    <lineage>
        <taxon>Bacteria</taxon>
        <taxon>Candidatus Schekmaniibacteriota</taxon>
    </lineage>
</organism>
<evidence type="ECO:0000256" key="1">
    <source>
        <dbReference type="ARBA" id="ARBA00023015"/>
    </source>
</evidence>
<dbReference type="Gene3D" id="1.10.10.10">
    <property type="entry name" value="Winged helix-like DNA-binding domain superfamily/Winged helix DNA-binding domain"/>
    <property type="match status" value="1"/>
</dbReference>
<dbReference type="InterPro" id="IPR036390">
    <property type="entry name" value="WH_DNA-bd_sf"/>
</dbReference>
<name>A0A1F7RR13_9BACT</name>
<sequence length="133" mass="15557">MILTIDSHSGVPVYRQIMNQIRQQVLTEQLKEGEQIEHVRNLAGRLKVNPMTVSKAYGYLEMEGILKRQRGIGLFIAKIEKSEKRRLKMEMLEKSMKRLVLLAIQMGLEEEEAGDLFLKYYRIYNSREGVLEE</sequence>
<evidence type="ECO:0000256" key="3">
    <source>
        <dbReference type="ARBA" id="ARBA00023163"/>
    </source>
</evidence>
<dbReference type="InterPro" id="IPR036388">
    <property type="entry name" value="WH-like_DNA-bd_sf"/>
</dbReference>
<feature type="domain" description="HTH gntR-type" evidence="4">
    <location>
        <begin position="11"/>
        <end position="79"/>
    </location>
</feature>
<keyword evidence="3" id="KW-0804">Transcription</keyword>
<dbReference type="CDD" id="cd07377">
    <property type="entry name" value="WHTH_GntR"/>
    <property type="match status" value="1"/>
</dbReference>
<dbReference type="Pfam" id="PF00392">
    <property type="entry name" value="GntR"/>
    <property type="match status" value="1"/>
</dbReference>
<keyword evidence="1" id="KW-0805">Transcription regulation</keyword>
<dbReference type="PROSITE" id="PS50949">
    <property type="entry name" value="HTH_GNTR"/>
    <property type="match status" value="1"/>
</dbReference>
<dbReference type="Proteomes" id="UP000179266">
    <property type="component" value="Unassembled WGS sequence"/>
</dbReference>
<protein>
    <recommendedName>
        <fullName evidence="4">HTH gntR-type domain-containing protein</fullName>
    </recommendedName>
</protein>
<dbReference type="SMART" id="SM00345">
    <property type="entry name" value="HTH_GNTR"/>
    <property type="match status" value="1"/>
</dbReference>
<evidence type="ECO:0000256" key="2">
    <source>
        <dbReference type="ARBA" id="ARBA00023125"/>
    </source>
</evidence>
<dbReference type="EMBL" id="MGDD01000249">
    <property type="protein sequence ID" value="OGL43911.1"/>
    <property type="molecule type" value="Genomic_DNA"/>
</dbReference>
<proteinExistence type="predicted"/>
<dbReference type="SUPFAM" id="SSF46785">
    <property type="entry name" value="Winged helix' DNA-binding domain"/>
    <property type="match status" value="1"/>
</dbReference>
<dbReference type="PANTHER" id="PTHR38445:SF9">
    <property type="entry name" value="HTH-TYPE TRANSCRIPTIONAL REPRESSOR YTRA"/>
    <property type="match status" value="1"/>
</dbReference>
<comment type="caution">
    <text evidence="5">The sequence shown here is derived from an EMBL/GenBank/DDBJ whole genome shotgun (WGS) entry which is preliminary data.</text>
</comment>
<evidence type="ECO:0000259" key="4">
    <source>
        <dbReference type="PROSITE" id="PS50949"/>
    </source>
</evidence>
<reference evidence="5 6" key="1">
    <citation type="journal article" date="2016" name="Nat. Commun.">
        <title>Thousands of microbial genomes shed light on interconnected biogeochemical processes in an aquifer system.</title>
        <authorList>
            <person name="Anantharaman K."/>
            <person name="Brown C.T."/>
            <person name="Hug L.A."/>
            <person name="Sharon I."/>
            <person name="Castelle C.J."/>
            <person name="Probst A.J."/>
            <person name="Thomas B.C."/>
            <person name="Singh A."/>
            <person name="Wilkins M.J."/>
            <person name="Karaoz U."/>
            <person name="Brodie E.L."/>
            <person name="Williams K.H."/>
            <person name="Hubbard S.S."/>
            <person name="Banfield J.F."/>
        </authorList>
    </citation>
    <scope>NUCLEOTIDE SEQUENCE [LARGE SCALE GENOMIC DNA]</scope>
</reference>
<dbReference type="PANTHER" id="PTHR38445">
    <property type="entry name" value="HTH-TYPE TRANSCRIPTIONAL REPRESSOR YTRA"/>
    <property type="match status" value="1"/>
</dbReference>
<gene>
    <name evidence="5" type="ORF">A2161_18155</name>
</gene>
<dbReference type="AlphaFoldDB" id="A0A1F7RR13"/>
<dbReference type="GO" id="GO:0003700">
    <property type="term" value="F:DNA-binding transcription factor activity"/>
    <property type="evidence" value="ECO:0007669"/>
    <property type="project" value="InterPro"/>
</dbReference>
<evidence type="ECO:0000313" key="6">
    <source>
        <dbReference type="Proteomes" id="UP000179266"/>
    </source>
</evidence>
<dbReference type="InterPro" id="IPR000524">
    <property type="entry name" value="Tscrpt_reg_HTH_GntR"/>
</dbReference>
<evidence type="ECO:0000313" key="5">
    <source>
        <dbReference type="EMBL" id="OGL43911.1"/>
    </source>
</evidence>
<keyword evidence="2" id="KW-0238">DNA-binding</keyword>